<accession>A0A1H3WJF5</accession>
<gene>
    <name evidence="4" type="ORF">SAMN05192529_10378</name>
</gene>
<keyword evidence="5" id="KW-1185">Reference proteome</keyword>
<dbReference type="EMBL" id="FNQY01000003">
    <property type="protein sequence ID" value="SDZ87253.1"/>
    <property type="molecule type" value="Genomic_DNA"/>
</dbReference>
<evidence type="ECO:0000256" key="3">
    <source>
        <dbReference type="PIRSR" id="PIRSR600246-3"/>
    </source>
</evidence>
<feature type="binding site" evidence="2">
    <location>
        <begin position="231"/>
        <end position="234"/>
    </location>
    <ligand>
        <name>substrate</name>
    </ligand>
</feature>
<protein>
    <submittedName>
        <fullName evidence="4">Asparaginase</fullName>
    </submittedName>
</protein>
<dbReference type="SUPFAM" id="SSF56235">
    <property type="entry name" value="N-terminal nucleophile aminohydrolases (Ntn hydrolases)"/>
    <property type="match status" value="1"/>
</dbReference>
<feature type="binding site" evidence="2">
    <location>
        <begin position="254"/>
        <end position="257"/>
    </location>
    <ligand>
        <name>substrate</name>
    </ligand>
</feature>
<evidence type="ECO:0000313" key="4">
    <source>
        <dbReference type="EMBL" id="SDZ87253.1"/>
    </source>
</evidence>
<dbReference type="InterPro" id="IPR000246">
    <property type="entry name" value="Peptidase_T2"/>
</dbReference>
<dbReference type="Gene3D" id="3.60.20.30">
    <property type="entry name" value="(Glycosyl)asparaginase"/>
    <property type="match status" value="1"/>
</dbReference>
<dbReference type="GO" id="GO:0005737">
    <property type="term" value="C:cytoplasm"/>
    <property type="evidence" value="ECO:0007669"/>
    <property type="project" value="TreeGrafter"/>
</dbReference>
<evidence type="ECO:0000256" key="1">
    <source>
        <dbReference type="PIRSR" id="PIRSR600246-1"/>
    </source>
</evidence>
<dbReference type="FunFam" id="3.60.20.30:FF:000005">
    <property type="entry name" value="N(4)-(Beta-N-acetylglucosaminyl)-L-asparaginase"/>
    <property type="match status" value="1"/>
</dbReference>
<dbReference type="InterPro" id="IPR029055">
    <property type="entry name" value="Ntn_hydrolases_N"/>
</dbReference>
<feature type="site" description="Cleavage; by autolysis" evidence="3">
    <location>
        <begin position="202"/>
        <end position="203"/>
    </location>
</feature>
<dbReference type="Pfam" id="PF01112">
    <property type="entry name" value="Asparaginase_2"/>
    <property type="match status" value="1"/>
</dbReference>
<name>A0A1H3WJF5_9BACT</name>
<dbReference type="Proteomes" id="UP000199041">
    <property type="component" value="Unassembled WGS sequence"/>
</dbReference>
<dbReference type="RefSeq" id="WP_091393839.1">
    <property type="nucleotide sequence ID" value="NZ_FNQY01000003.1"/>
</dbReference>
<dbReference type="GO" id="GO:0016811">
    <property type="term" value="F:hydrolase activity, acting on carbon-nitrogen (but not peptide) bonds, in linear amides"/>
    <property type="evidence" value="ECO:0007669"/>
    <property type="project" value="UniProtKB-ARBA"/>
</dbReference>
<dbReference type="PANTHER" id="PTHR10188">
    <property type="entry name" value="L-ASPARAGINASE"/>
    <property type="match status" value="1"/>
</dbReference>
<evidence type="ECO:0000256" key="2">
    <source>
        <dbReference type="PIRSR" id="PIRSR600246-2"/>
    </source>
</evidence>
<evidence type="ECO:0000313" key="5">
    <source>
        <dbReference type="Proteomes" id="UP000199041"/>
    </source>
</evidence>
<dbReference type="AlphaFoldDB" id="A0A1H3WJF5"/>
<proteinExistence type="predicted"/>
<dbReference type="CDD" id="cd04513">
    <property type="entry name" value="Glycosylasparaginase"/>
    <property type="match status" value="1"/>
</dbReference>
<dbReference type="STRING" id="551991.SAMN05192529_10378"/>
<sequence>MLPRRRFLQLSSLGLGGLMASNSFGKGLSLNSVNKPIVISTWDAGIAANVDAWKVLANGGRALDAVEKGVMVTESSINCCVGLGANPDRDGIVTLDASIMDEHGNAGAVAAIERIKHPISVARKVMENTPHVLLAGAGAQEFAISQGFQLEPQDLSPSARKAYKDWLKKSEYKPEINIEQAEGGNKSAFAPLKLDNGDWNHDTIGMLALDQAGNLSGSCTTSGMAFKVRGRVGDSPLIGAGLYVDNAYGAAVSTGLGEEVIKSAGTHLVVEFMRQGLSPDKACKLAVERIVSRTGSTKAKEFQVAFIALNKQGQVGAYAIQKGFSYARQDQKVNNELIASASMF</sequence>
<feature type="active site" description="Nucleophile" evidence="1">
    <location>
        <position position="203"/>
    </location>
</feature>
<organism evidence="4 5">
    <name type="scientific">Arachidicoccus rhizosphaerae</name>
    <dbReference type="NCBI Taxonomy" id="551991"/>
    <lineage>
        <taxon>Bacteria</taxon>
        <taxon>Pseudomonadati</taxon>
        <taxon>Bacteroidota</taxon>
        <taxon>Chitinophagia</taxon>
        <taxon>Chitinophagales</taxon>
        <taxon>Chitinophagaceae</taxon>
        <taxon>Arachidicoccus</taxon>
    </lineage>
</organism>
<dbReference type="OrthoDB" id="9780217at2"/>
<reference evidence="4 5" key="1">
    <citation type="submission" date="2016-10" db="EMBL/GenBank/DDBJ databases">
        <authorList>
            <person name="de Groot N.N."/>
        </authorList>
    </citation>
    <scope>NUCLEOTIDE SEQUENCE [LARGE SCALE GENOMIC DNA]</scope>
    <source>
        <strain evidence="4 5">Vu-144</strain>
    </source>
</reference>
<dbReference type="PANTHER" id="PTHR10188:SF6">
    <property type="entry name" value="N(4)-(BETA-N-ACETYLGLUCOSAMINYL)-L-ASPARAGINASE"/>
    <property type="match status" value="1"/>
</dbReference>